<dbReference type="Gene3D" id="1.20.140.10">
    <property type="entry name" value="Butyryl-CoA Dehydrogenase, subunit A, domain 3"/>
    <property type="match status" value="1"/>
</dbReference>
<dbReference type="EC" id="1.3.8.7" evidence="4"/>
<evidence type="ECO:0000259" key="12">
    <source>
        <dbReference type="Pfam" id="PF00441"/>
    </source>
</evidence>
<dbReference type="FunFam" id="1.10.540.10:FF:000004">
    <property type="entry name" value="Acyl-CoA dehydrogenase"/>
    <property type="match status" value="1"/>
</dbReference>
<dbReference type="InterPro" id="IPR015396">
    <property type="entry name" value="FadE_C"/>
</dbReference>
<dbReference type="Gene3D" id="1.10.540.10">
    <property type="entry name" value="Acyl-CoA dehydrogenase/oxidase, N-terminal domain"/>
    <property type="match status" value="1"/>
</dbReference>
<dbReference type="Pfam" id="PF09317">
    <property type="entry name" value="ACDH_C"/>
    <property type="match status" value="1"/>
</dbReference>
<evidence type="ECO:0000259" key="14">
    <source>
        <dbReference type="Pfam" id="PF02771"/>
    </source>
</evidence>
<feature type="domain" description="Acyl-CoA oxidase/dehydrogenase middle" evidence="13">
    <location>
        <begin position="182"/>
        <end position="273"/>
    </location>
</feature>
<evidence type="ECO:0000256" key="8">
    <source>
        <dbReference type="ARBA" id="ARBA00022827"/>
    </source>
</evidence>
<dbReference type="GO" id="GO:0033539">
    <property type="term" value="P:fatty acid beta-oxidation using acyl-CoA dehydrogenase"/>
    <property type="evidence" value="ECO:0007669"/>
    <property type="project" value="InterPro"/>
</dbReference>
<dbReference type="InterPro" id="IPR009100">
    <property type="entry name" value="AcylCoA_DH/oxidase_NM_dom_sf"/>
</dbReference>
<evidence type="ECO:0000313" key="17">
    <source>
        <dbReference type="Proteomes" id="UP000325122"/>
    </source>
</evidence>
<dbReference type="NCBIfam" id="NF007000">
    <property type="entry name" value="PRK09463.1"/>
    <property type="match status" value="1"/>
</dbReference>
<comment type="cofactor">
    <cofactor evidence="1">
        <name>FAD</name>
        <dbReference type="ChEBI" id="CHEBI:57692"/>
    </cofactor>
</comment>
<keyword evidence="8" id="KW-0274">FAD</keyword>
<feature type="domain" description="Acyl-CoA dehydrogenase C-terminal bacterial-type" evidence="15">
    <location>
        <begin position="459"/>
        <end position="731"/>
    </location>
</feature>
<dbReference type="Pfam" id="PF02771">
    <property type="entry name" value="Acyl-CoA_dh_N"/>
    <property type="match status" value="1"/>
</dbReference>
<comment type="similarity">
    <text evidence="3">Belongs to the acyl-CoA dehydrogenase family.</text>
</comment>
<evidence type="ECO:0000256" key="1">
    <source>
        <dbReference type="ARBA" id="ARBA00001974"/>
    </source>
</evidence>
<dbReference type="Pfam" id="PF02770">
    <property type="entry name" value="Acyl-CoA_dh_M"/>
    <property type="match status" value="1"/>
</dbReference>
<organism evidence="16 17">
    <name type="scientific">Alkalicaulis satelles</name>
    <dbReference type="NCBI Taxonomy" id="2609175"/>
    <lineage>
        <taxon>Bacteria</taxon>
        <taxon>Pseudomonadati</taxon>
        <taxon>Pseudomonadota</taxon>
        <taxon>Alphaproteobacteria</taxon>
        <taxon>Maricaulales</taxon>
        <taxon>Maricaulaceae</taxon>
        <taxon>Alkalicaulis</taxon>
    </lineage>
</organism>
<dbReference type="FunFam" id="1.20.140.10:FF:000009">
    <property type="entry name" value="Acyl-CoA dehydrogenase"/>
    <property type="match status" value="1"/>
</dbReference>
<comment type="catalytic activity">
    <reaction evidence="10">
        <text>a medium-chain 2,3-saturated fatty acyl-CoA + oxidized [electron-transfer flavoprotein] + H(+) = a medium-chain (2E)-enoyl-CoA + reduced [electron-transfer flavoprotein]</text>
        <dbReference type="Rhea" id="RHEA:14477"/>
        <dbReference type="Rhea" id="RHEA-COMP:10685"/>
        <dbReference type="Rhea" id="RHEA-COMP:10686"/>
        <dbReference type="ChEBI" id="CHEBI:15378"/>
        <dbReference type="ChEBI" id="CHEBI:57692"/>
        <dbReference type="ChEBI" id="CHEBI:58307"/>
        <dbReference type="ChEBI" id="CHEBI:83723"/>
        <dbReference type="ChEBI" id="CHEBI:83726"/>
        <dbReference type="EC" id="1.3.8.7"/>
    </reaction>
</comment>
<evidence type="ECO:0000256" key="10">
    <source>
        <dbReference type="ARBA" id="ARBA00047882"/>
    </source>
</evidence>
<name>A0A5M6ZH04_9PROT</name>
<dbReference type="Pfam" id="PF00441">
    <property type="entry name" value="Acyl-CoA_dh_1"/>
    <property type="match status" value="1"/>
</dbReference>
<dbReference type="AlphaFoldDB" id="A0A5M6ZH04"/>
<evidence type="ECO:0000259" key="13">
    <source>
        <dbReference type="Pfam" id="PF02770"/>
    </source>
</evidence>
<dbReference type="UniPathway" id="UPA00659"/>
<accession>A0A5M6ZH04</accession>
<feature type="domain" description="Acyl-CoA dehydrogenase/oxidase N-terminal" evidence="14">
    <location>
        <begin position="85"/>
        <end position="178"/>
    </location>
</feature>
<dbReference type="GO" id="GO:0005737">
    <property type="term" value="C:cytoplasm"/>
    <property type="evidence" value="ECO:0007669"/>
    <property type="project" value="TreeGrafter"/>
</dbReference>
<protein>
    <recommendedName>
        <fullName evidence="6">Acyl-coenzyme A dehydrogenase</fullName>
        <ecNumber evidence="4">1.3.8.7</ecNumber>
        <ecNumber evidence="5">1.3.8.8</ecNumber>
    </recommendedName>
</protein>
<dbReference type="SUPFAM" id="SSF56645">
    <property type="entry name" value="Acyl-CoA dehydrogenase NM domain-like"/>
    <property type="match status" value="1"/>
</dbReference>
<dbReference type="InterPro" id="IPR050741">
    <property type="entry name" value="Acyl-CoA_dehydrogenase"/>
</dbReference>
<evidence type="ECO:0000256" key="3">
    <source>
        <dbReference type="ARBA" id="ARBA00009347"/>
    </source>
</evidence>
<dbReference type="EC" id="1.3.8.8" evidence="5"/>
<dbReference type="GO" id="GO:0004466">
    <property type="term" value="F:long-chain fatty acyl-CoA dehydrogenase activity"/>
    <property type="evidence" value="ECO:0007669"/>
    <property type="project" value="UniProtKB-EC"/>
</dbReference>
<evidence type="ECO:0000256" key="7">
    <source>
        <dbReference type="ARBA" id="ARBA00022630"/>
    </source>
</evidence>
<evidence type="ECO:0000259" key="15">
    <source>
        <dbReference type="Pfam" id="PF09317"/>
    </source>
</evidence>
<dbReference type="Proteomes" id="UP000325122">
    <property type="component" value="Unassembled WGS sequence"/>
</dbReference>
<dbReference type="GO" id="GO:0070991">
    <property type="term" value="F:medium-chain fatty acyl-CoA dehydrogenase activity"/>
    <property type="evidence" value="ECO:0007669"/>
    <property type="project" value="UniProtKB-EC"/>
</dbReference>
<dbReference type="InterPro" id="IPR006091">
    <property type="entry name" value="Acyl-CoA_Oxase/DH_mid-dom"/>
</dbReference>
<evidence type="ECO:0000256" key="4">
    <source>
        <dbReference type="ARBA" id="ARBA00012033"/>
    </source>
</evidence>
<comment type="pathway">
    <text evidence="2">Lipid metabolism; fatty acid beta-oxidation.</text>
</comment>
<dbReference type="NCBIfam" id="NF009586">
    <property type="entry name" value="PRK13026.1"/>
    <property type="match status" value="1"/>
</dbReference>
<keyword evidence="7" id="KW-0285">Flavoprotein</keyword>
<dbReference type="Gene3D" id="2.40.110.10">
    <property type="entry name" value="Butyryl-CoA Dehydrogenase, subunit A, domain 2"/>
    <property type="match status" value="1"/>
</dbReference>
<dbReference type="PANTHER" id="PTHR48083">
    <property type="entry name" value="MEDIUM-CHAIN SPECIFIC ACYL-COA DEHYDROGENASE, MITOCHONDRIAL-RELATED"/>
    <property type="match status" value="1"/>
</dbReference>
<comment type="catalytic activity">
    <reaction evidence="11">
        <text>a long-chain 2,3-saturated fatty acyl-CoA + oxidized [electron-transfer flavoprotein] + H(+) = a long-chain (2E)-enoyl-CoA + reduced [electron-transfer flavoprotein]</text>
        <dbReference type="Rhea" id="RHEA:17721"/>
        <dbReference type="Rhea" id="RHEA-COMP:10685"/>
        <dbReference type="Rhea" id="RHEA-COMP:10686"/>
        <dbReference type="ChEBI" id="CHEBI:15378"/>
        <dbReference type="ChEBI" id="CHEBI:57692"/>
        <dbReference type="ChEBI" id="CHEBI:58307"/>
        <dbReference type="ChEBI" id="CHEBI:83721"/>
        <dbReference type="ChEBI" id="CHEBI:83727"/>
        <dbReference type="EC" id="1.3.8.8"/>
    </reaction>
</comment>
<dbReference type="InterPro" id="IPR036250">
    <property type="entry name" value="AcylCo_DH-like_C"/>
</dbReference>
<dbReference type="PANTHER" id="PTHR48083:SF33">
    <property type="entry name" value="ACYL-COENZYME A DEHYDROGENASE"/>
    <property type="match status" value="1"/>
</dbReference>
<dbReference type="InterPro" id="IPR046373">
    <property type="entry name" value="Acyl-CoA_Oxase/DH_mid-dom_sf"/>
</dbReference>
<feature type="domain" description="Acyl-CoA dehydrogenase/oxidase C-terminal" evidence="12">
    <location>
        <begin position="305"/>
        <end position="452"/>
    </location>
</feature>
<dbReference type="InterPro" id="IPR013786">
    <property type="entry name" value="AcylCoA_DH/ox_N"/>
</dbReference>
<dbReference type="GO" id="GO:0050660">
    <property type="term" value="F:flavin adenine dinucleotide binding"/>
    <property type="evidence" value="ECO:0007669"/>
    <property type="project" value="InterPro"/>
</dbReference>
<dbReference type="RefSeq" id="WP_150023319.1">
    <property type="nucleotide sequence ID" value="NZ_VWOJ01000002.1"/>
</dbReference>
<evidence type="ECO:0000256" key="5">
    <source>
        <dbReference type="ARBA" id="ARBA00012040"/>
    </source>
</evidence>
<dbReference type="EMBL" id="VWOJ01000002">
    <property type="protein sequence ID" value="KAA5804052.1"/>
    <property type="molecule type" value="Genomic_DNA"/>
</dbReference>
<keyword evidence="17" id="KW-1185">Reference proteome</keyword>
<gene>
    <name evidence="16" type="ORF">F1654_09760</name>
</gene>
<dbReference type="SUPFAM" id="SSF47203">
    <property type="entry name" value="Acyl-CoA dehydrogenase C-terminal domain-like"/>
    <property type="match status" value="1"/>
</dbReference>
<dbReference type="InterPro" id="IPR037069">
    <property type="entry name" value="AcylCoA_DH/ox_N_sf"/>
</dbReference>
<proteinExistence type="inferred from homology"/>
<evidence type="ECO:0000313" key="16">
    <source>
        <dbReference type="EMBL" id="KAA5804052.1"/>
    </source>
</evidence>
<evidence type="ECO:0000256" key="6">
    <source>
        <dbReference type="ARBA" id="ARBA00020144"/>
    </source>
</evidence>
<sequence>MANPLVLLRRRLFSAPMLGFVRKVLPPLSDTESAALEAGSVWWDAELFSGDPDWSKLLASGPFALTGEEQAFIDGPVDTLCAMLDEWRITFEQRQLPHDAFEFMKANGFFGIIIPKEYGGLGFSAAAHSEIVSRLSTVSLTGAITVMVPNSLGPGELLMLYGTKDQRDHYLPRLASGEDIPCFGLTSESGGSDAAGMEDVGIVCEGEHDGERVLGIRLNFAKRYITLAPVATLMGLAFKLRDPDGLLGGAEDLGITVALIPASAPGVTIGRRHYPAFQPFANGPIEGKDVFVPLDAIIGGRARAGDGWRMLMGALAAGRGISLPALSTGSVKFAAHATGAYARVREQFGLPVGKFEGVQEALARIAATAYEIEAARRLTAQAIDAGEKPAVISAIMKAHATERMRQAVNDAMDVHGGKGICDGPKNYLGSAYRALPIGITVEGANILTRSLIIFGQGAIRCHPYLLDEMHAAQNPDKSQGLADFDKALAGHLGHQIATALRAYWRALTFGRTVRASEFGALAPYVRRLTRYSATLAFMGEIALVSLGGELKRMEMISARLGDVLSELYIASAVAARFVHDGQQEADLPLARLSLENALHRIEQALDGVIANYPSRTLAVLMRPAAFPWGRRRRPAPDALRREAAELLLAPSAARDRLVDGIYLGQEDDEIALLTRAFAKAHESAPLRRKLRDGDFETSQAALEAGAITAEDKVLLDDADRLARAVIAVDDFAEDGLCAAEADAGTLTAARKAAS</sequence>
<evidence type="ECO:0000256" key="11">
    <source>
        <dbReference type="ARBA" id="ARBA00049247"/>
    </source>
</evidence>
<dbReference type="InterPro" id="IPR009075">
    <property type="entry name" value="AcylCo_DH/oxidase_C"/>
</dbReference>
<evidence type="ECO:0000256" key="9">
    <source>
        <dbReference type="ARBA" id="ARBA00023002"/>
    </source>
</evidence>
<evidence type="ECO:0000256" key="2">
    <source>
        <dbReference type="ARBA" id="ARBA00005005"/>
    </source>
</evidence>
<keyword evidence="9" id="KW-0560">Oxidoreductase</keyword>
<comment type="caution">
    <text evidence="16">The sequence shown here is derived from an EMBL/GenBank/DDBJ whole genome shotgun (WGS) entry which is preliminary data.</text>
</comment>
<reference evidence="16 17" key="1">
    <citation type="submission" date="2019-09" db="EMBL/GenBank/DDBJ databases">
        <authorList>
            <person name="Kevbrin V."/>
            <person name="Grouzdev D.S."/>
        </authorList>
    </citation>
    <scope>NUCLEOTIDE SEQUENCE [LARGE SCALE GENOMIC DNA]</scope>
    <source>
        <strain evidence="16 17">G-192</strain>
    </source>
</reference>